<keyword evidence="3" id="KW-1185">Reference proteome</keyword>
<proteinExistence type="predicted"/>
<reference evidence="2 3" key="1">
    <citation type="submission" date="2017-08" db="EMBL/GenBank/DDBJ databases">
        <title>Draft genome sequence of filamentous cyanobacterium Calothrix elsteri CCALA 953.</title>
        <authorList>
            <person name="Gagunashvili A.N."/>
            <person name="Elster J."/>
            <person name="Andresson O.S."/>
        </authorList>
    </citation>
    <scope>NUCLEOTIDE SEQUENCE [LARGE SCALE GENOMIC DNA]</scope>
    <source>
        <strain evidence="2 3">CCALA 953</strain>
    </source>
</reference>
<evidence type="ECO:0000313" key="2">
    <source>
        <dbReference type="EMBL" id="PAX47075.1"/>
    </source>
</evidence>
<name>A0A2A2TAD4_9CYAN</name>
<feature type="signal peptide" evidence="1">
    <location>
        <begin position="1"/>
        <end position="24"/>
    </location>
</feature>
<sequence>MLRKILLSNLVVAGLMFVPGSAIALTLNTANSSLSGLQSTNSGLLVAEVDADALNEAANAMEKAASAMTATESAKSVEQIQQHFATALSSMEEAAGLLEKAGVPDGAIAMNRAIASVRGAVNAESDTEADKLMKDAEKALSDVITAVEKAAN</sequence>
<dbReference type="AlphaFoldDB" id="A0A2A2TAD4"/>
<keyword evidence="1" id="KW-0732">Signal</keyword>
<evidence type="ECO:0000313" key="3">
    <source>
        <dbReference type="Proteomes" id="UP000218238"/>
    </source>
</evidence>
<dbReference type="Proteomes" id="UP000218238">
    <property type="component" value="Unassembled WGS sequence"/>
</dbReference>
<protein>
    <submittedName>
        <fullName evidence="2">Uncharacterized protein</fullName>
    </submittedName>
</protein>
<accession>A0A2A2TAD4</accession>
<gene>
    <name evidence="2" type="ORF">CK510_28920</name>
</gene>
<organism evidence="2 3">
    <name type="scientific">Brunnivagina elsteri CCALA 953</name>
    <dbReference type="NCBI Taxonomy" id="987040"/>
    <lineage>
        <taxon>Bacteria</taxon>
        <taxon>Bacillati</taxon>
        <taxon>Cyanobacteriota</taxon>
        <taxon>Cyanophyceae</taxon>
        <taxon>Nostocales</taxon>
        <taxon>Calotrichaceae</taxon>
        <taxon>Brunnivagina</taxon>
    </lineage>
</organism>
<evidence type="ECO:0000256" key="1">
    <source>
        <dbReference type="SAM" id="SignalP"/>
    </source>
</evidence>
<feature type="chain" id="PRO_5012946105" evidence="1">
    <location>
        <begin position="25"/>
        <end position="152"/>
    </location>
</feature>
<dbReference type="EMBL" id="NTFS01000601">
    <property type="protein sequence ID" value="PAX47075.1"/>
    <property type="molecule type" value="Genomic_DNA"/>
</dbReference>
<dbReference type="RefSeq" id="WP_095724912.1">
    <property type="nucleotide sequence ID" value="NZ_NTFS01000601.1"/>
</dbReference>
<comment type="caution">
    <text evidence="2">The sequence shown here is derived from an EMBL/GenBank/DDBJ whole genome shotgun (WGS) entry which is preliminary data.</text>
</comment>